<accession>A0A0W8IN48</accession>
<evidence type="ECO:0000313" key="2">
    <source>
        <dbReference type="Proteomes" id="UP000053512"/>
    </source>
</evidence>
<reference evidence="2" key="1">
    <citation type="submission" date="2015-12" db="EMBL/GenBank/DDBJ databases">
        <authorList>
            <person name="Nair G.R."/>
            <person name="Kaur G."/>
            <person name="Mayilraj S."/>
        </authorList>
    </citation>
    <scope>NUCLEOTIDE SEQUENCE [LARGE SCALE GENOMIC DNA]</scope>
    <source>
        <strain evidence="2">CD08_4</strain>
    </source>
</reference>
<name>A0A0W8IN48_KOCRO</name>
<organism evidence="1 2">
    <name type="scientific">Kocuria rosea subsp. polaris</name>
    <dbReference type="NCBI Taxonomy" id="136273"/>
    <lineage>
        <taxon>Bacteria</taxon>
        <taxon>Bacillati</taxon>
        <taxon>Actinomycetota</taxon>
        <taxon>Actinomycetes</taxon>
        <taxon>Micrococcales</taxon>
        <taxon>Micrococcaceae</taxon>
        <taxon>Kocuria</taxon>
    </lineage>
</organism>
<sequence>MRSSPRPPRSLCAQEEGIIHSASGALAVELHPHSPVRWIATYYPMNETPAGRWAEVTWPLHQVLVPLPLDPAETARWLEVRSADPDHPCYARHRAWAHHLAAGYTAALAAFDADATDGPRSLQEALRRTDVTTVVPAGQLSEWVLDDLEDETSDARR</sequence>
<comment type="caution">
    <text evidence="1">The sequence shown here is derived from an EMBL/GenBank/DDBJ whole genome shotgun (WGS) entry which is preliminary data.</text>
</comment>
<dbReference type="EMBL" id="LQBK01000004">
    <property type="protein sequence ID" value="KUG61374.1"/>
    <property type="molecule type" value="Genomic_DNA"/>
</dbReference>
<dbReference type="Proteomes" id="UP000053512">
    <property type="component" value="Unassembled WGS sequence"/>
</dbReference>
<evidence type="ECO:0000313" key="1">
    <source>
        <dbReference type="EMBL" id="KUG61374.1"/>
    </source>
</evidence>
<protein>
    <submittedName>
        <fullName evidence="1">Uncharacterized protein</fullName>
    </submittedName>
</protein>
<proteinExistence type="predicted"/>
<dbReference type="AlphaFoldDB" id="A0A0W8IN48"/>
<gene>
    <name evidence="1" type="ORF">AVL61_00100</name>
</gene>